<dbReference type="PANTHER" id="PTHR34982:SF1">
    <property type="entry name" value="FLAGELLAR ASSEMBLY PROTEIN FLIH"/>
    <property type="match status" value="1"/>
</dbReference>
<dbReference type="InterPro" id="IPR018035">
    <property type="entry name" value="Flagellar_FliH/T3SS_HrpE"/>
</dbReference>
<dbReference type="GO" id="GO:0005829">
    <property type="term" value="C:cytosol"/>
    <property type="evidence" value="ECO:0007669"/>
    <property type="project" value="TreeGrafter"/>
</dbReference>
<keyword evidence="5" id="KW-1005">Bacterial flagellum biogenesis</keyword>
<dbReference type="GO" id="GO:0044781">
    <property type="term" value="P:bacterial-type flagellum organization"/>
    <property type="evidence" value="ECO:0007669"/>
    <property type="project" value="UniProtKB-KW"/>
</dbReference>
<dbReference type="Proteomes" id="UP000251341">
    <property type="component" value="Unassembled WGS sequence"/>
</dbReference>
<reference evidence="11 12" key="1">
    <citation type="submission" date="2017-04" db="EMBL/GenBank/DDBJ databases">
        <title>Unexpected and diverse lifestyles within the genus Limnohabitans.</title>
        <authorList>
            <person name="Kasalicky V."/>
            <person name="Mehrshad M."/>
            <person name="Andrei S.-A."/>
            <person name="Salcher M."/>
            <person name="Kratochvilova H."/>
            <person name="Simek K."/>
            <person name="Ghai R."/>
        </authorList>
    </citation>
    <scope>NUCLEOTIDE SEQUENCE [LARGE SCALE GENOMIC DNA]</scope>
    <source>
        <strain evidence="11 12">MWH-C5</strain>
    </source>
</reference>
<dbReference type="RefSeq" id="WP_108402323.1">
    <property type="nucleotide sequence ID" value="NZ_NESP01000001.1"/>
</dbReference>
<keyword evidence="8" id="KW-0175">Coiled coil</keyword>
<dbReference type="PANTHER" id="PTHR34982">
    <property type="entry name" value="YOP PROTEINS TRANSLOCATION PROTEIN L"/>
    <property type="match status" value="1"/>
</dbReference>
<evidence type="ECO:0000256" key="7">
    <source>
        <dbReference type="ARBA" id="ARBA00023225"/>
    </source>
</evidence>
<evidence type="ECO:0000259" key="10">
    <source>
        <dbReference type="Pfam" id="PF02108"/>
    </source>
</evidence>
<organism evidence="11 12">
    <name type="scientific">Limnohabitans curvus</name>
    <dbReference type="NCBI Taxonomy" id="323423"/>
    <lineage>
        <taxon>Bacteria</taxon>
        <taxon>Pseudomonadati</taxon>
        <taxon>Pseudomonadota</taxon>
        <taxon>Betaproteobacteria</taxon>
        <taxon>Burkholderiales</taxon>
        <taxon>Comamonadaceae</taxon>
        <taxon>Limnohabitans</taxon>
    </lineage>
</organism>
<feature type="coiled-coil region" evidence="8">
    <location>
        <begin position="224"/>
        <end position="259"/>
    </location>
</feature>
<evidence type="ECO:0000313" key="12">
    <source>
        <dbReference type="Proteomes" id="UP000251341"/>
    </source>
</evidence>
<evidence type="ECO:0000256" key="4">
    <source>
        <dbReference type="ARBA" id="ARBA00022448"/>
    </source>
</evidence>
<evidence type="ECO:0000256" key="3">
    <source>
        <dbReference type="ARBA" id="ARBA00016507"/>
    </source>
</evidence>
<evidence type="ECO:0000256" key="5">
    <source>
        <dbReference type="ARBA" id="ARBA00022795"/>
    </source>
</evidence>
<keyword evidence="6" id="KW-0653">Protein transport</keyword>
<keyword evidence="4" id="KW-0813">Transport</keyword>
<evidence type="ECO:0000256" key="9">
    <source>
        <dbReference type="SAM" id="MobiDB-lite"/>
    </source>
</evidence>
<feature type="domain" description="Flagellar assembly protein FliH/Type III secretion system HrpE" evidence="10">
    <location>
        <begin position="330"/>
        <end position="428"/>
    </location>
</feature>
<dbReference type="AlphaFoldDB" id="A0A315ERH3"/>
<sequence length="465" mass="49886">MFNQPHPVRADVPWQPNAGIAEKLSSRGYATTSWTNDEPQTFADLSYPAKSSGFSAAHYQPMRQPLSKQAQASLALLEGEYRNEALGEEKPASHVGSETNEHLPFVMDSFGATRKSKLRVNVDASVLQRALAQAELAETLVVSPITSDDKVADPIVIHPDVADEATPESLAAEAAATEATDVVDAAPEVEVAAETQEAEAVELAEAVEPIEPELPAVVGGIPPEEVAQREAEQFAKGLAQAQEEAAVQLAAAVEQAMAEGLAKGLEQGKAEGQSEGLQQGLEQGKEQGLADGEQAARAAVAEEMAAQRVLFENASTELGALMADPKKFFEPLKRLALHIAEQVVVGELQTSSKAMERLVQRCLDELDHPVHGAVVLELNPADKARLQEHSADFIKGMRLEAVHDMQPGSVRVFANDTVIEDLVAHRLEGLAHALLVDVPAWREKSPLAQPLLEVQEEAEDDDVHS</sequence>
<comment type="function">
    <text evidence="1">Needed for flagellar regrowth and assembly.</text>
</comment>
<evidence type="ECO:0000256" key="1">
    <source>
        <dbReference type="ARBA" id="ARBA00003041"/>
    </source>
</evidence>
<evidence type="ECO:0000256" key="8">
    <source>
        <dbReference type="SAM" id="Coils"/>
    </source>
</evidence>
<dbReference type="Pfam" id="PF02108">
    <property type="entry name" value="FliH"/>
    <property type="match status" value="1"/>
</dbReference>
<protein>
    <recommendedName>
        <fullName evidence="3">Flagellar assembly protein FliH</fullName>
    </recommendedName>
</protein>
<gene>
    <name evidence="11" type="ORF">B9Z44_09775</name>
</gene>
<feature type="compositionally biased region" description="Low complexity" evidence="9">
    <location>
        <begin position="271"/>
        <end position="288"/>
    </location>
</feature>
<evidence type="ECO:0000256" key="2">
    <source>
        <dbReference type="ARBA" id="ARBA00006602"/>
    </source>
</evidence>
<feature type="region of interest" description="Disordered" evidence="9">
    <location>
        <begin position="266"/>
        <end position="288"/>
    </location>
</feature>
<comment type="similarity">
    <text evidence="2">Belongs to the FliH family.</text>
</comment>
<proteinExistence type="inferred from homology"/>
<comment type="caution">
    <text evidence="11">The sequence shown here is derived from an EMBL/GenBank/DDBJ whole genome shotgun (WGS) entry which is preliminary data.</text>
</comment>
<keyword evidence="12" id="KW-1185">Reference proteome</keyword>
<evidence type="ECO:0000313" key="11">
    <source>
        <dbReference type="EMBL" id="PUE59839.1"/>
    </source>
</evidence>
<accession>A0A315ERH3</accession>
<dbReference type="InterPro" id="IPR051472">
    <property type="entry name" value="T3SS_Stator/FliH"/>
</dbReference>
<keyword evidence="7" id="KW-1006">Bacterial flagellum protein export</keyword>
<dbReference type="EMBL" id="NESP01000001">
    <property type="protein sequence ID" value="PUE59839.1"/>
    <property type="molecule type" value="Genomic_DNA"/>
</dbReference>
<name>A0A315ERH3_9BURK</name>
<dbReference type="GO" id="GO:0015031">
    <property type="term" value="P:protein transport"/>
    <property type="evidence" value="ECO:0007669"/>
    <property type="project" value="UniProtKB-KW"/>
</dbReference>
<evidence type="ECO:0000256" key="6">
    <source>
        <dbReference type="ARBA" id="ARBA00022927"/>
    </source>
</evidence>